<dbReference type="Pfam" id="PF01547">
    <property type="entry name" value="SBP_bac_1"/>
    <property type="match status" value="1"/>
</dbReference>
<feature type="signal peptide" evidence="1">
    <location>
        <begin position="1"/>
        <end position="25"/>
    </location>
</feature>
<evidence type="ECO:0008006" key="4">
    <source>
        <dbReference type="Google" id="ProtNLM"/>
    </source>
</evidence>
<comment type="caution">
    <text evidence="2">The sequence shown here is derived from an EMBL/GenBank/DDBJ whole genome shotgun (WGS) entry which is preliminary data.</text>
</comment>
<dbReference type="Gene3D" id="3.40.190.10">
    <property type="entry name" value="Periplasmic binding protein-like II"/>
    <property type="match status" value="1"/>
</dbReference>
<protein>
    <recommendedName>
        <fullName evidence="4">Carbohydrate ABC transporter substrate-binding protein (CUT1 family)</fullName>
    </recommendedName>
</protein>
<dbReference type="InterPro" id="IPR006059">
    <property type="entry name" value="SBP"/>
</dbReference>
<keyword evidence="1" id="KW-0732">Signal</keyword>
<dbReference type="InterPro" id="IPR006311">
    <property type="entry name" value="TAT_signal"/>
</dbReference>
<dbReference type="PANTHER" id="PTHR43649">
    <property type="entry name" value="ARABINOSE-BINDING PROTEIN-RELATED"/>
    <property type="match status" value="1"/>
</dbReference>
<dbReference type="EMBL" id="BAABJO010000033">
    <property type="protein sequence ID" value="GAA5136081.1"/>
    <property type="molecule type" value="Genomic_DNA"/>
</dbReference>
<organism evidence="2 3">
    <name type="scientific">Pseudonocardia adelaidensis</name>
    <dbReference type="NCBI Taxonomy" id="648754"/>
    <lineage>
        <taxon>Bacteria</taxon>
        <taxon>Bacillati</taxon>
        <taxon>Actinomycetota</taxon>
        <taxon>Actinomycetes</taxon>
        <taxon>Pseudonocardiales</taxon>
        <taxon>Pseudonocardiaceae</taxon>
        <taxon>Pseudonocardia</taxon>
    </lineage>
</organism>
<proteinExistence type="predicted"/>
<dbReference type="InterPro" id="IPR050490">
    <property type="entry name" value="Bact_solute-bd_prot1"/>
</dbReference>
<dbReference type="CDD" id="cd13585">
    <property type="entry name" value="PBP2_TMBP_like"/>
    <property type="match status" value="1"/>
</dbReference>
<dbReference type="PROSITE" id="PS51318">
    <property type="entry name" value="TAT"/>
    <property type="match status" value="1"/>
</dbReference>
<sequence>MTRSPQPRPLSRRAFLGAAAAAALAGCSSDPAPGKVRLRLSTWNIAPDLVSYRAIADRYQALHPDVEIAVEVTPGGDFNQWLTTRLAADRAPDLIRIIPQQFGRYVETGGMVDISPWLPPGYGDDYRENFWSIVAKDGVTGSRGIYGLPQHTDNFITFYRRDILDEIGVTPPPDAVDQAWTWSEFLDVAREVKRATGAYGFSVGFGGVNNAYRWLPFLYMHGGRLVEDDLVTPAIESDAGVEALEWTRRWYAEGLVSLSNTVKGSQGDTATTLFATDQAGLMLNNPTALPTLQESIPEETWDTRYMVQDVGRASDCGGNVLAVTRSCRHPEVAADFLAFLNDPENTVEFCRGGGWVPVRESIDVDEVGYSYRPDTVARFLVQQDTVPADMIAVETSPTFNVVNQVLGDYLDLCLIGSITPREAAASIAEGIRNVRH</sequence>
<evidence type="ECO:0000313" key="2">
    <source>
        <dbReference type="EMBL" id="GAA5136081.1"/>
    </source>
</evidence>
<dbReference type="Proteomes" id="UP001500804">
    <property type="component" value="Unassembled WGS sequence"/>
</dbReference>
<evidence type="ECO:0000313" key="3">
    <source>
        <dbReference type="Proteomes" id="UP001500804"/>
    </source>
</evidence>
<dbReference type="PANTHER" id="PTHR43649:SF12">
    <property type="entry name" value="DIACETYLCHITOBIOSE BINDING PROTEIN DASA"/>
    <property type="match status" value="1"/>
</dbReference>
<dbReference type="RefSeq" id="WP_345610652.1">
    <property type="nucleotide sequence ID" value="NZ_BAABJO010000033.1"/>
</dbReference>
<dbReference type="SUPFAM" id="SSF53850">
    <property type="entry name" value="Periplasmic binding protein-like II"/>
    <property type="match status" value="1"/>
</dbReference>
<reference evidence="3" key="1">
    <citation type="journal article" date="2019" name="Int. J. Syst. Evol. Microbiol.">
        <title>The Global Catalogue of Microorganisms (GCM) 10K type strain sequencing project: providing services to taxonomists for standard genome sequencing and annotation.</title>
        <authorList>
            <consortium name="The Broad Institute Genomics Platform"/>
            <consortium name="The Broad Institute Genome Sequencing Center for Infectious Disease"/>
            <person name="Wu L."/>
            <person name="Ma J."/>
        </authorList>
    </citation>
    <scope>NUCLEOTIDE SEQUENCE [LARGE SCALE GENOMIC DNA]</scope>
    <source>
        <strain evidence="3">JCM 18302</strain>
    </source>
</reference>
<dbReference type="PROSITE" id="PS51257">
    <property type="entry name" value="PROKAR_LIPOPROTEIN"/>
    <property type="match status" value="1"/>
</dbReference>
<evidence type="ECO:0000256" key="1">
    <source>
        <dbReference type="SAM" id="SignalP"/>
    </source>
</evidence>
<gene>
    <name evidence="2" type="ORF">GCM10023320_66660</name>
</gene>
<feature type="chain" id="PRO_5046218443" description="Carbohydrate ABC transporter substrate-binding protein (CUT1 family)" evidence="1">
    <location>
        <begin position="26"/>
        <end position="436"/>
    </location>
</feature>
<keyword evidence="3" id="KW-1185">Reference proteome</keyword>
<accession>A0ABP9NWW7</accession>
<name>A0ABP9NWW7_9PSEU</name>